<dbReference type="SMART" id="SM00824">
    <property type="entry name" value="PKS_TE"/>
    <property type="match status" value="1"/>
</dbReference>
<dbReference type="EMBL" id="JBICYV010000014">
    <property type="protein sequence ID" value="MFG3014160.1"/>
    <property type="molecule type" value="Genomic_DNA"/>
</dbReference>
<evidence type="ECO:0000256" key="1">
    <source>
        <dbReference type="ARBA" id="ARBA00007169"/>
    </source>
</evidence>
<dbReference type="PANTHER" id="PTHR11487">
    <property type="entry name" value="THIOESTERASE"/>
    <property type="match status" value="1"/>
</dbReference>
<dbReference type="Pfam" id="PF00975">
    <property type="entry name" value="Thioesterase"/>
    <property type="match status" value="1"/>
</dbReference>
<evidence type="ECO:0000313" key="5">
    <source>
        <dbReference type="Proteomes" id="UP001604267"/>
    </source>
</evidence>
<name>A0ABW7BAD7_9ACTN</name>
<keyword evidence="2" id="KW-0378">Hydrolase</keyword>
<comment type="caution">
    <text evidence="4">The sequence shown here is derived from an EMBL/GenBank/DDBJ whole genome shotgun (WGS) entry which is preliminary data.</text>
</comment>
<dbReference type="PANTHER" id="PTHR11487:SF0">
    <property type="entry name" value="S-ACYL FATTY ACID SYNTHASE THIOESTERASE, MEDIUM CHAIN"/>
    <property type="match status" value="1"/>
</dbReference>
<evidence type="ECO:0000313" key="4">
    <source>
        <dbReference type="EMBL" id="MFG3014160.1"/>
    </source>
</evidence>
<feature type="domain" description="Thioesterase TesA-like" evidence="3">
    <location>
        <begin position="20"/>
        <end position="241"/>
    </location>
</feature>
<evidence type="ECO:0000259" key="3">
    <source>
        <dbReference type="SMART" id="SM00824"/>
    </source>
</evidence>
<sequence length="247" mass="27407">MRSAWIRRFHPAPEAAVRLVCFPHAGGAATYYHPLSQAMSPHADVLAIQYPGRQDRLAEPCIEDIPTLADRLVAELIPWTDRPLLLFGHSMGAAVAFEVALRLERHGVLPLGLFASGLRAPSLRRDRRMHLATDAELIAELKNLNAANATVLADETLLGMVLPALRSDYRAIDRYHNPSALPLRCPIVALTGDADPVADTADVELWARHTSASFRMRIFPGGHFFLDDHAEAVRREIREHIRVVSAR</sequence>
<proteinExistence type="inferred from homology"/>
<evidence type="ECO:0000256" key="2">
    <source>
        <dbReference type="ARBA" id="ARBA00022801"/>
    </source>
</evidence>
<dbReference type="RefSeq" id="WP_392820689.1">
    <property type="nucleotide sequence ID" value="NZ_JBICYV010000014.1"/>
</dbReference>
<dbReference type="SUPFAM" id="SSF53474">
    <property type="entry name" value="alpha/beta-Hydrolases"/>
    <property type="match status" value="1"/>
</dbReference>
<dbReference type="InterPro" id="IPR001031">
    <property type="entry name" value="Thioesterase"/>
</dbReference>
<dbReference type="InterPro" id="IPR029058">
    <property type="entry name" value="AB_hydrolase_fold"/>
</dbReference>
<accession>A0ABW7BAD7</accession>
<dbReference type="Gene3D" id="3.40.50.1820">
    <property type="entry name" value="alpha/beta hydrolase"/>
    <property type="match status" value="1"/>
</dbReference>
<organism evidence="4 5">
    <name type="scientific">Streptomyces cinerochromogenes</name>
    <dbReference type="NCBI Taxonomy" id="66422"/>
    <lineage>
        <taxon>Bacteria</taxon>
        <taxon>Bacillati</taxon>
        <taxon>Actinomycetota</taxon>
        <taxon>Actinomycetes</taxon>
        <taxon>Kitasatosporales</taxon>
        <taxon>Streptomycetaceae</taxon>
        <taxon>Streptomyces</taxon>
    </lineage>
</organism>
<dbReference type="InterPro" id="IPR020802">
    <property type="entry name" value="TesA-like"/>
</dbReference>
<protein>
    <submittedName>
        <fullName evidence="4">Thioesterase II family protein</fullName>
    </submittedName>
</protein>
<gene>
    <name evidence="4" type="ORF">ACGFZB_27800</name>
</gene>
<comment type="similarity">
    <text evidence="1">Belongs to the thioesterase family.</text>
</comment>
<keyword evidence="5" id="KW-1185">Reference proteome</keyword>
<dbReference type="InterPro" id="IPR012223">
    <property type="entry name" value="TEII"/>
</dbReference>
<dbReference type="Proteomes" id="UP001604267">
    <property type="component" value="Unassembled WGS sequence"/>
</dbReference>
<reference evidence="4 5" key="1">
    <citation type="submission" date="2024-10" db="EMBL/GenBank/DDBJ databases">
        <title>The Natural Products Discovery Center: Release of the First 8490 Sequenced Strains for Exploring Actinobacteria Biosynthetic Diversity.</title>
        <authorList>
            <person name="Kalkreuter E."/>
            <person name="Kautsar S.A."/>
            <person name="Yang D."/>
            <person name="Bader C.D."/>
            <person name="Teijaro C.N."/>
            <person name="Fluegel L."/>
            <person name="Davis C.M."/>
            <person name="Simpson J.R."/>
            <person name="Lauterbach L."/>
            <person name="Steele A.D."/>
            <person name="Gui C."/>
            <person name="Meng S."/>
            <person name="Li G."/>
            <person name="Viehrig K."/>
            <person name="Ye F."/>
            <person name="Su P."/>
            <person name="Kiefer A.F."/>
            <person name="Nichols A."/>
            <person name="Cepeda A.J."/>
            <person name="Yan W."/>
            <person name="Fan B."/>
            <person name="Jiang Y."/>
            <person name="Adhikari A."/>
            <person name="Zheng C.-J."/>
            <person name="Schuster L."/>
            <person name="Cowan T.M."/>
            <person name="Smanski M.J."/>
            <person name="Chevrette M.G."/>
            <person name="De Carvalho L.P.S."/>
            <person name="Shen B."/>
        </authorList>
    </citation>
    <scope>NUCLEOTIDE SEQUENCE [LARGE SCALE GENOMIC DNA]</scope>
    <source>
        <strain evidence="4 5">NPDC048320</strain>
    </source>
</reference>